<evidence type="ECO:0000256" key="1">
    <source>
        <dbReference type="SAM" id="Phobius"/>
    </source>
</evidence>
<evidence type="ECO:0000313" key="3">
    <source>
        <dbReference type="Proteomes" id="UP001154272"/>
    </source>
</evidence>
<feature type="transmembrane region" description="Helical" evidence="1">
    <location>
        <begin position="6"/>
        <end position="28"/>
    </location>
</feature>
<gene>
    <name evidence="2" type="ORF">R83534S58_LOCUS323</name>
</gene>
<keyword evidence="1" id="KW-1133">Transmembrane helix</keyword>
<keyword evidence="3" id="KW-1185">Reference proteome</keyword>
<keyword evidence="1" id="KW-0472">Membrane</keyword>
<dbReference type="Proteomes" id="UP001154272">
    <property type="component" value="Unassembled WGS sequence"/>
</dbReference>
<name>A0ABN8W872_9PROT</name>
<sequence>MTVEGALLISPLIGYILIIVGMIVLIIYKKFFKK</sequence>
<organism evidence="2 3">
    <name type="scientific">Commensalibacter papalotli</name>
    <name type="common">ex Botero et al. 2024</name>
    <dbReference type="NCBI Taxonomy" id="2972766"/>
    <lineage>
        <taxon>Bacteria</taxon>
        <taxon>Pseudomonadati</taxon>
        <taxon>Pseudomonadota</taxon>
        <taxon>Alphaproteobacteria</taxon>
        <taxon>Acetobacterales</taxon>
        <taxon>Acetobacteraceae</taxon>
    </lineage>
</organism>
<keyword evidence="1" id="KW-0812">Transmembrane</keyword>
<comment type="caution">
    <text evidence="2">The sequence shown here is derived from an EMBL/GenBank/DDBJ whole genome shotgun (WGS) entry which is preliminary data.</text>
</comment>
<dbReference type="EMBL" id="CAMXCH010000001">
    <property type="protein sequence ID" value="CAI3927525.1"/>
    <property type="molecule type" value="Genomic_DNA"/>
</dbReference>
<proteinExistence type="predicted"/>
<evidence type="ECO:0000313" key="2">
    <source>
        <dbReference type="EMBL" id="CAI3927525.1"/>
    </source>
</evidence>
<protein>
    <submittedName>
        <fullName evidence="2">Uncharacterized protein</fullName>
    </submittedName>
</protein>
<reference evidence="2" key="1">
    <citation type="submission" date="2022-10" db="EMBL/GenBank/DDBJ databases">
        <authorList>
            <person name="Botero Cardona J."/>
        </authorList>
    </citation>
    <scope>NUCLEOTIDE SEQUENCE</scope>
    <source>
        <strain evidence="2">R-83534</strain>
    </source>
</reference>
<accession>A0ABN8W872</accession>